<dbReference type="Proteomes" id="UP000824596">
    <property type="component" value="Unassembled WGS sequence"/>
</dbReference>
<proteinExistence type="inferred from homology"/>
<dbReference type="InterPro" id="IPR027417">
    <property type="entry name" value="P-loop_NTPase"/>
</dbReference>
<dbReference type="PANTHER" id="PTHR18884">
    <property type="entry name" value="SEPTIN"/>
    <property type="match status" value="1"/>
</dbReference>
<dbReference type="EMBL" id="JAIZPD010000010">
    <property type="protein sequence ID" value="KAH0960531.1"/>
    <property type="molecule type" value="Genomic_DNA"/>
</dbReference>
<evidence type="ECO:0000313" key="3">
    <source>
        <dbReference type="EMBL" id="KAH0960531.1"/>
    </source>
</evidence>
<dbReference type="Pfam" id="PF00735">
    <property type="entry name" value="Septin"/>
    <property type="match status" value="1"/>
</dbReference>
<organism evidence="3 4">
    <name type="scientific">Hirsutella rhossiliensis</name>
    <dbReference type="NCBI Taxonomy" id="111463"/>
    <lineage>
        <taxon>Eukaryota</taxon>
        <taxon>Fungi</taxon>
        <taxon>Dikarya</taxon>
        <taxon>Ascomycota</taxon>
        <taxon>Pezizomycotina</taxon>
        <taxon>Sordariomycetes</taxon>
        <taxon>Hypocreomycetidae</taxon>
        <taxon>Hypocreales</taxon>
        <taxon>Ophiocordycipitaceae</taxon>
        <taxon>Hirsutella</taxon>
    </lineage>
</organism>
<dbReference type="AlphaFoldDB" id="A0A9P8SH14"/>
<protein>
    <submittedName>
        <fullName evidence="3">Septin domain-containing protein</fullName>
    </submittedName>
</protein>
<evidence type="ECO:0000256" key="1">
    <source>
        <dbReference type="RuleBase" id="RU004560"/>
    </source>
</evidence>
<sequence>MAGSTVPQLVMPSLTVPGRRSFSDVGKSMGRLRLLVAGRAGIGKTSLIQALGQNCQHIVHMDPLESCSAGKIREIYASTRPDPWWRASSEPVAYAKRRRQSLTHDILDRNLCFLDCPALPNNTEASQADRYVQTQLLRLCERPIEDEDLFHLLSGGAGPIVHVVLYMVPFTGPNPADIRCIKSLQKITNVIPLLARADELACEDLALSKDRLVNMLSDQGLEWFSFARPESAQNTSSIYAVSSTTEADCRATDASIHMSFEILQSQVSTDLEELIDRIFSLDGSSRLRYSAALKSVLDPKRGFDMPLAKTGPYTGLGQEQTNAEPVNANHQDPLGLLELGSRIKHGGRLTLELMSSLGVFGCIAMWLIRPEIARHWDAGLPPSWCLIRF</sequence>
<dbReference type="SUPFAM" id="SSF52540">
    <property type="entry name" value="P-loop containing nucleoside triphosphate hydrolases"/>
    <property type="match status" value="1"/>
</dbReference>
<keyword evidence="4" id="KW-1185">Reference proteome</keyword>
<dbReference type="Gene3D" id="3.40.50.300">
    <property type="entry name" value="P-loop containing nucleotide triphosphate hydrolases"/>
    <property type="match status" value="1"/>
</dbReference>
<feature type="domain" description="Septin-type G" evidence="2">
    <location>
        <begin position="28"/>
        <end position="323"/>
    </location>
</feature>
<comment type="similarity">
    <text evidence="1">Belongs to the TRAFAC class TrmE-Era-EngA-EngB-Septin-like GTPase superfamily. Septin GTPase family.</text>
</comment>
<comment type="caution">
    <text evidence="3">The sequence shown here is derived from an EMBL/GenBank/DDBJ whole genome shotgun (WGS) entry which is preliminary data.</text>
</comment>
<accession>A0A9P8SH14</accession>
<evidence type="ECO:0000313" key="4">
    <source>
        <dbReference type="Proteomes" id="UP000824596"/>
    </source>
</evidence>
<keyword evidence="1" id="KW-0342">GTP-binding</keyword>
<dbReference type="GeneID" id="68357815"/>
<name>A0A9P8SH14_9HYPO</name>
<dbReference type="InterPro" id="IPR030379">
    <property type="entry name" value="G_SEPTIN_dom"/>
</dbReference>
<reference evidence="3" key="1">
    <citation type="submission" date="2021-09" db="EMBL/GenBank/DDBJ databases">
        <title>A high-quality genome of the endoparasitic fungus Hirsutella rhossiliensis with a comparison of Hirsutella genomes reveals transposable elements contributing to genome size variation.</title>
        <authorList>
            <person name="Lin R."/>
            <person name="Jiao Y."/>
            <person name="Sun X."/>
            <person name="Ling J."/>
            <person name="Xie B."/>
            <person name="Cheng X."/>
        </authorList>
    </citation>
    <scope>NUCLEOTIDE SEQUENCE</scope>
    <source>
        <strain evidence="3">HR02</strain>
    </source>
</reference>
<dbReference type="RefSeq" id="XP_044718044.1">
    <property type="nucleotide sequence ID" value="XM_044867157.1"/>
</dbReference>
<evidence type="ECO:0000259" key="2">
    <source>
        <dbReference type="PROSITE" id="PS51719"/>
    </source>
</evidence>
<dbReference type="GO" id="GO:0005525">
    <property type="term" value="F:GTP binding"/>
    <property type="evidence" value="ECO:0007669"/>
    <property type="project" value="UniProtKB-KW"/>
</dbReference>
<gene>
    <name evidence="3" type="ORF">HRG_08686</name>
</gene>
<dbReference type="PROSITE" id="PS51719">
    <property type="entry name" value="G_SEPTIN"/>
    <property type="match status" value="1"/>
</dbReference>
<dbReference type="OrthoDB" id="4150765at2759"/>
<keyword evidence="1" id="KW-0547">Nucleotide-binding</keyword>